<comment type="subcellular location">
    <subcellularLocation>
        <location evidence="1">Plastid</location>
    </subcellularLocation>
</comment>
<evidence type="ECO:0000256" key="5">
    <source>
        <dbReference type="ARBA" id="ARBA00022884"/>
    </source>
</evidence>
<proteinExistence type="inferred from homology"/>
<evidence type="ECO:0000313" key="10">
    <source>
        <dbReference type="EMBL" id="KIZ00416.1"/>
    </source>
</evidence>
<dbReference type="GeneID" id="25740422"/>
<keyword evidence="11" id="KW-1185">Reference proteome</keyword>
<dbReference type="HAMAP" id="MF_01331_B">
    <property type="entry name" value="Ribosomal_uL22_B"/>
    <property type="match status" value="1"/>
</dbReference>
<dbReference type="Gene3D" id="3.90.470.10">
    <property type="entry name" value="Ribosomal protein L22/L17"/>
    <property type="match status" value="1"/>
</dbReference>
<dbReference type="PANTHER" id="PTHR13501">
    <property type="entry name" value="CHLOROPLAST 50S RIBOSOMAL PROTEIN L22-RELATED"/>
    <property type="match status" value="1"/>
</dbReference>
<dbReference type="NCBIfam" id="TIGR01044">
    <property type="entry name" value="rplV_bact"/>
    <property type="match status" value="1"/>
</dbReference>
<keyword evidence="5" id="KW-0694">RNA-binding</keyword>
<evidence type="ECO:0000313" key="11">
    <source>
        <dbReference type="Proteomes" id="UP000054498"/>
    </source>
</evidence>
<evidence type="ECO:0000256" key="4">
    <source>
        <dbReference type="ARBA" id="ARBA00022730"/>
    </source>
</evidence>
<evidence type="ECO:0000256" key="6">
    <source>
        <dbReference type="ARBA" id="ARBA00022980"/>
    </source>
</evidence>
<dbReference type="STRING" id="145388.A0A0D2N2J2"/>
<dbReference type="AlphaFoldDB" id="A0A0D2N2J2"/>
<protein>
    <recommendedName>
        <fullName evidence="8">Large ribosomal subunit protein uL22c</fullName>
    </recommendedName>
</protein>
<keyword evidence="6 9" id="KW-0689">Ribosomal protein</keyword>
<dbReference type="InterPro" id="IPR036394">
    <property type="entry name" value="Ribosomal_uL22_sf"/>
</dbReference>
<dbReference type="SUPFAM" id="SSF54843">
    <property type="entry name" value="Ribosomal protein L22"/>
    <property type="match status" value="1"/>
</dbReference>
<gene>
    <name evidence="10" type="ORF">MNEG_7546</name>
</gene>
<sequence length="164" mass="17928">MQVASVQQRVSAAAFRPSRVAPVVARFGRTPLVCRAAVQGDAAEVVSVSEGTKEAVAHLNFQRGSVHKVRRVLDVLRGRSYEEAVAILEYMPYKACEPVLACLKSAGANGKNGKNVPLSRQYVSEAMADQGPVLKRFRPRAQGRGFKILKPTFHLTIKTAPREE</sequence>
<keyword evidence="7 9" id="KW-0687">Ribonucleoprotein</keyword>
<keyword evidence="4" id="KW-0699">rRNA-binding</keyword>
<dbReference type="Pfam" id="PF00237">
    <property type="entry name" value="Ribosomal_L22"/>
    <property type="match status" value="1"/>
</dbReference>
<dbReference type="OrthoDB" id="1840754at2759"/>
<dbReference type="InterPro" id="IPR001063">
    <property type="entry name" value="Ribosomal_uL22"/>
</dbReference>
<dbReference type="InterPro" id="IPR005727">
    <property type="entry name" value="Ribosomal_uL22_bac/chlpt-type"/>
</dbReference>
<keyword evidence="3" id="KW-0934">Plastid</keyword>
<dbReference type="GO" id="GO:0009536">
    <property type="term" value="C:plastid"/>
    <property type="evidence" value="ECO:0007669"/>
    <property type="project" value="UniProtKB-SubCell"/>
</dbReference>
<accession>A0A0D2N2J2</accession>
<evidence type="ECO:0000256" key="9">
    <source>
        <dbReference type="RuleBase" id="RU004005"/>
    </source>
</evidence>
<dbReference type="GO" id="GO:0006412">
    <property type="term" value="P:translation"/>
    <property type="evidence" value="ECO:0007669"/>
    <property type="project" value="InterPro"/>
</dbReference>
<dbReference type="RefSeq" id="XP_013899435.1">
    <property type="nucleotide sequence ID" value="XM_014043981.1"/>
</dbReference>
<evidence type="ECO:0000256" key="1">
    <source>
        <dbReference type="ARBA" id="ARBA00004474"/>
    </source>
</evidence>
<evidence type="ECO:0000256" key="7">
    <source>
        <dbReference type="ARBA" id="ARBA00023274"/>
    </source>
</evidence>
<dbReference type="GO" id="GO:0019843">
    <property type="term" value="F:rRNA binding"/>
    <property type="evidence" value="ECO:0007669"/>
    <property type="project" value="UniProtKB-KW"/>
</dbReference>
<name>A0A0D2N2J2_9CHLO</name>
<comment type="similarity">
    <text evidence="2 9">Belongs to the universal ribosomal protein uL22 family.</text>
</comment>
<dbReference type="EMBL" id="KK101563">
    <property type="protein sequence ID" value="KIZ00416.1"/>
    <property type="molecule type" value="Genomic_DNA"/>
</dbReference>
<evidence type="ECO:0000256" key="8">
    <source>
        <dbReference type="ARBA" id="ARBA00035285"/>
    </source>
</evidence>
<evidence type="ECO:0000256" key="3">
    <source>
        <dbReference type="ARBA" id="ARBA00022640"/>
    </source>
</evidence>
<dbReference type="GO" id="GO:0003735">
    <property type="term" value="F:structural constituent of ribosome"/>
    <property type="evidence" value="ECO:0007669"/>
    <property type="project" value="InterPro"/>
</dbReference>
<reference evidence="10 11" key="1">
    <citation type="journal article" date="2013" name="BMC Genomics">
        <title>Reconstruction of the lipid metabolism for the microalga Monoraphidium neglectum from its genome sequence reveals characteristics suitable for biofuel production.</title>
        <authorList>
            <person name="Bogen C."/>
            <person name="Al-Dilaimi A."/>
            <person name="Albersmeier A."/>
            <person name="Wichmann J."/>
            <person name="Grundmann M."/>
            <person name="Rupp O."/>
            <person name="Lauersen K.J."/>
            <person name="Blifernez-Klassen O."/>
            <person name="Kalinowski J."/>
            <person name="Goesmann A."/>
            <person name="Mussgnug J.H."/>
            <person name="Kruse O."/>
        </authorList>
    </citation>
    <scope>NUCLEOTIDE SEQUENCE [LARGE SCALE GENOMIC DNA]</scope>
    <source>
        <strain evidence="10 11">SAG 48.87</strain>
    </source>
</reference>
<dbReference type="InterPro" id="IPR047867">
    <property type="entry name" value="Ribosomal_uL22_bac/org-type"/>
</dbReference>
<dbReference type="PANTHER" id="PTHR13501:SF10">
    <property type="entry name" value="LARGE RIBOSOMAL SUBUNIT PROTEIN UL22M"/>
    <property type="match status" value="1"/>
</dbReference>
<evidence type="ECO:0000256" key="2">
    <source>
        <dbReference type="ARBA" id="ARBA00009451"/>
    </source>
</evidence>
<dbReference type="GO" id="GO:0015934">
    <property type="term" value="C:large ribosomal subunit"/>
    <property type="evidence" value="ECO:0007669"/>
    <property type="project" value="InterPro"/>
</dbReference>
<dbReference type="CDD" id="cd00336">
    <property type="entry name" value="Ribosomal_L22"/>
    <property type="match status" value="1"/>
</dbReference>
<dbReference type="Proteomes" id="UP000054498">
    <property type="component" value="Unassembled WGS sequence"/>
</dbReference>
<organism evidence="10 11">
    <name type="scientific">Monoraphidium neglectum</name>
    <dbReference type="NCBI Taxonomy" id="145388"/>
    <lineage>
        <taxon>Eukaryota</taxon>
        <taxon>Viridiplantae</taxon>
        <taxon>Chlorophyta</taxon>
        <taxon>core chlorophytes</taxon>
        <taxon>Chlorophyceae</taxon>
        <taxon>CS clade</taxon>
        <taxon>Sphaeropleales</taxon>
        <taxon>Selenastraceae</taxon>
        <taxon>Monoraphidium</taxon>
    </lineage>
</organism>
<dbReference type="KEGG" id="mng:MNEG_7546"/>